<evidence type="ECO:0000256" key="1">
    <source>
        <dbReference type="ARBA" id="ARBA00006484"/>
    </source>
</evidence>
<dbReference type="InterPro" id="IPR036291">
    <property type="entry name" value="NAD(P)-bd_dom_sf"/>
</dbReference>
<dbReference type="PRINTS" id="PR00081">
    <property type="entry name" value="GDHRDH"/>
</dbReference>
<dbReference type="PANTHER" id="PTHR44196:SF1">
    <property type="entry name" value="DEHYDROGENASE_REDUCTASE SDR FAMILY MEMBER 7B"/>
    <property type="match status" value="1"/>
</dbReference>
<comment type="caution">
    <text evidence="3">The sequence shown here is derived from an EMBL/GenBank/DDBJ whole genome shotgun (WGS) entry which is preliminary data.</text>
</comment>
<dbReference type="AlphaFoldDB" id="A0A316FQT9"/>
<reference evidence="3 4" key="1">
    <citation type="submission" date="2018-05" db="EMBL/GenBank/DDBJ databases">
        <title>Genomic Encyclopedia of Type Strains, Phase IV (KMG-IV): sequencing the most valuable type-strain genomes for metagenomic binning, comparative biology and taxonomic classification.</title>
        <authorList>
            <person name="Goeker M."/>
        </authorList>
    </citation>
    <scope>NUCLEOTIDE SEQUENCE [LARGE SCALE GENOMIC DNA]</scope>
    <source>
        <strain evidence="3 4">DSM 25350</strain>
    </source>
</reference>
<proteinExistence type="inferred from homology"/>
<dbReference type="RefSeq" id="WP_109763800.1">
    <property type="nucleotide sequence ID" value="NZ_QGGU01000007.1"/>
</dbReference>
<sequence>MSDLNKNDVKACYFANKNIVITGVTSGIGLSITHLLLKQGAIVYGIARNQDKLNDIKTKYPDNFIPVEADLSDDSGWDDVANKLSDSIDTVILNAGTCEYMENGLVDVDLIKRVFDINFFANISAAKLFLNENKWSVKQYCVVSSSAHFFAMPRGEAYGASKAALSYFYESLQLSHPDIAFSIVHPGFVETPLTDKNDFDMPFKITSDKAADIIVKGLMKKKKQINFPWLFMFILKTLGKLPSSLRYKLGKGMVEK</sequence>
<accession>A0A316FQT9</accession>
<dbReference type="GO" id="GO:0016020">
    <property type="term" value="C:membrane"/>
    <property type="evidence" value="ECO:0007669"/>
    <property type="project" value="TreeGrafter"/>
</dbReference>
<dbReference type="SUPFAM" id="SSF51735">
    <property type="entry name" value="NAD(P)-binding Rossmann-fold domains"/>
    <property type="match status" value="1"/>
</dbReference>
<dbReference type="Pfam" id="PF00106">
    <property type="entry name" value="adh_short"/>
    <property type="match status" value="1"/>
</dbReference>
<comment type="similarity">
    <text evidence="1">Belongs to the short-chain dehydrogenases/reductases (SDR) family.</text>
</comment>
<evidence type="ECO:0000256" key="2">
    <source>
        <dbReference type="ARBA" id="ARBA00023002"/>
    </source>
</evidence>
<protein>
    <submittedName>
        <fullName evidence="3">Short-subunit dehydrogenase</fullName>
    </submittedName>
</protein>
<dbReference type="InterPro" id="IPR020904">
    <property type="entry name" value="Sc_DH/Rdtase_CS"/>
</dbReference>
<evidence type="ECO:0000313" key="3">
    <source>
        <dbReference type="EMBL" id="PWK50020.1"/>
    </source>
</evidence>
<dbReference type="Gene3D" id="3.40.50.720">
    <property type="entry name" value="NAD(P)-binding Rossmann-like Domain"/>
    <property type="match status" value="1"/>
</dbReference>
<name>A0A316FQT9_9GAMM</name>
<evidence type="ECO:0000313" key="4">
    <source>
        <dbReference type="Proteomes" id="UP000245790"/>
    </source>
</evidence>
<dbReference type="EMBL" id="QGGU01000007">
    <property type="protein sequence ID" value="PWK50020.1"/>
    <property type="molecule type" value="Genomic_DNA"/>
</dbReference>
<keyword evidence="2" id="KW-0560">Oxidoreductase</keyword>
<dbReference type="GO" id="GO:0016491">
    <property type="term" value="F:oxidoreductase activity"/>
    <property type="evidence" value="ECO:0007669"/>
    <property type="project" value="UniProtKB-KW"/>
</dbReference>
<dbReference type="PROSITE" id="PS00061">
    <property type="entry name" value="ADH_SHORT"/>
    <property type="match status" value="1"/>
</dbReference>
<organism evidence="3 4">
    <name type="scientific">Pleionea mediterranea</name>
    <dbReference type="NCBI Taxonomy" id="523701"/>
    <lineage>
        <taxon>Bacteria</taxon>
        <taxon>Pseudomonadati</taxon>
        <taxon>Pseudomonadota</taxon>
        <taxon>Gammaproteobacteria</taxon>
        <taxon>Oceanospirillales</taxon>
        <taxon>Pleioneaceae</taxon>
        <taxon>Pleionea</taxon>
    </lineage>
</organism>
<dbReference type="InterPro" id="IPR002347">
    <property type="entry name" value="SDR_fam"/>
</dbReference>
<dbReference type="OrthoDB" id="335726at2"/>
<dbReference type="PANTHER" id="PTHR44196">
    <property type="entry name" value="DEHYDROGENASE/REDUCTASE SDR FAMILY MEMBER 7B"/>
    <property type="match status" value="1"/>
</dbReference>
<keyword evidence="4" id="KW-1185">Reference proteome</keyword>
<gene>
    <name evidence="3" type="ORF">C8D97_107186</name>
</gene>
<dbReference type="Proteomes" id="UP000245790">
    <property type="component" value="Unassembled WGS sequence"/>
</dbReference>